<proteinExistence type="predicted"/>
<dbReference type="EMBL" id="JAPNNL010000151">
    <property type="protein sequence ID" value="MDA0637355.1"/>
    <property type="molecule type" value="Genomic_DNA"/>
</dbReference>
<keyword evidence="1" id="KW-0472">Membrane</keyword>
<dbReference type="RefSeq" id="WP_270158257.1">
    <property type="nucleotide sequence ID" value="NZ_JAPNNL010000151.1"/>
</dbReference>
<keyword evidence="1" id="KW-0812">Transmembrane</keyword>
<organism evidence="2 3">
    <name type="scientific">Nonomuraea corallina</name>
    <dbReference type="NCBI Taxonomy" id="2989783"/>
    <lineage>
        <taxon>Bacteria</taxon>
        <taxon>Bacillati</taxon>
        <taxon>Actinomycetota</taxon>
        <taxon>Actinomycetes</taxon>
        <taxon>Streptosporangiales</taxon>
        <taxon>Streptosporangiaceae</taxon>
        <taxon>Nonomuraea</taxon>
    </lineage>
</organism>
<evidence type="ECO:0000256" key="1">
    <source>
        <dbReference type="SAM" id="Phobius"/>
    </source>
</evidence>
<keyword evidence="3" id="KW-1185">Reference proteome</keyword>
<dbReference type="InterPro" id="IPR018678">
    <property type="entry name" value="DUF2160_TM"/>
</dbReference>
<keyword evidence="1" id="KW-1133">Transmembrane helix</keyword>
<feature type="transmembrane region" description="Helical" evidence="1">
    <location>
        <begin position="12"/>
        <end position="31"/>
    </location>
</feature>
<evidence type="ECO:0000313" key="2">
    <source>
        <dbReference type="EMBL" id="MDA0637355.1"/>
    </source>
</evidence>
<comment type="caution">
    <text evidence="2">The sequence shown here is derived from an EMBL/GenBank/DDBJ whole genome shotgun (WGS) entry which is preliminary data.</text>
</comment>
<dbReference type="Proteomes" id="UP001144036">
    <property type="component" value="Unassembled WGS sequence"/>
</dbReference>
<reference evidence="2" key="1">
    <citation type="submission" date="2022-11" db="EMBL/GenBank/DDBJ databases">
        <title>Nonomuraea corallina sp. nov., a new species of the genus Nonomuraea isolated from sea side sediment in Thai sea.</title>
        <authorList>
            <person name="Ngamcharungchit C."/>
            <person name="Matsumoto A."/>
            <person name="Suriyachadkun C."/>
            <person name="Panbangred W."/>
            <person name="Inahashi Y."/>
            <person name="Intra B."/>
        </authorList>
    </citation>
    <scope>NUCLEOTIDE SEQUENCE</scope>
    <source>
        <strain evidence="2">MCN248</strain>
    </source>
</reference>
<accession>A0ABT4SK83</accession>
<dbReference type="Pfam" id="PF09928">
    <property type="entry name" value="DUF2160"/>
    <property type="match status" value="1"/>
</dbReference>
<name>A0ABT4SK83_9ACTN</name>
<feature type="transmembrane region" description="Helical" evidence="1">
    <location>
        <begin position="51"/>
        <end position="68"/>
    </location>
</feature>
<protein>
    <submittedName>
        <fullName evidence="2">DUF2160 family membrane protein</fullName>
    </submittedName>
</protein>
<feature type="transmembrane region" description="Helical" evidence="1">
    <location>
        <begin position="74"/>
        <end position="90"/>
    </location>
</feature>
<evidence type="ECO:0000313" key="3">
    <source>
        <dbReference type="Proteomes" id="UP001144036"/>
    </source>
</evidence>
<gene>
    <name evidence="2" type="ORF">OUY22_28460</name>
</gene>
<sequence>MFEWMVWTGPTAAVFAGLGLLLCAMTIWARVSPPVPRRGFLRIETDRGDRLYIGLISGAAVLAGWIAVTDLSMWLALAAAFLVVLAIGIWG</sequence>